<dbReference type="GO" id="GO:0016491">
    <property type="term" value="F:oxidoreductase activity"/>
    <property type="evidence" value="ECO:0007669"/>
    <property type="project" value="UniProtKB-KW"/>
</dbReference>
<reference evidence="4 5" key="1">
    <citation type="submission" date="2021-03" db="EMBL/GenBank/DDBJ databases">
        <authorList>
            <person name="Peeters C."/>
        </authorList>
    </citation>
    <scope>NUCLEOTIDE SEQUENCE [LARGE SCALE GENOMIC DNA]</scope>
    <source>
        <strain evidence="4 5">LMG 26411</strain>
    </source>
</reference>
<evidence type="ECO:0000313" key="4">
    <source>
        <dbReference type="EMBL" id="CAG2156451.1"/>
    </source>
</evidence>
<dbReference type="EC" id="1.2.1.83" evidence="4"/>
<dbReference type="Pfam" id="PF00171">
    <property type="entry name" value="Aldedh"/>
    <property type="match status" value="1"/>
</dbReference>
<dbReference type="InterPro" id="IPR016163">
    <property type="entry name" value="Ald_DH_C"/>
</dbReference>
<proteinExistence type="inferred from homology"/>
<evidence type="ECO:0000256" key="1">
    <source>
        <dbReference type="ARBA" id="ARBA00009986"/>
    </source>
</evidence>
<dbReference type="Gene3D" id="3.40.605.10">
    <property type="entry name" value="Aldehyde Dehydrogenase, Chain A, domain 1"/>
    <property type="match status" value="1"/>
</dbReference>
<comment type="caution">
    <text evidence="4">The sequence shown here is derived from an EMBL/GenBank/DDBJ whole genome shotgun (WGS) entry which is preliminary data.</text>
</comment>
<dbReference type="CDD" id="cd07138">
    <property type="entry name" value="ALDH_CddD_SSP0762"/>
    <property type="match status" value="1"/>
</dbReference>
<name>A0ABN7QBT3_9BURK</name>
<dbReference type="SUPFAM" id="SSF53720">
    <property type="entry name" value="ALDH-like"/>
    <property type="match status" value="1"/>
</dbReference>
<organism evidence="4 5">
    <name type="scientific">Cupriavidus numazuensis</name>
    <dbReference type="NCBI Taxonomy" id="221992"/>
    <lineage>
        <taxon>Bacteria</taxon>
        <taxon>Pseudomonadati</taxon>
        <taxon>Pseudomonadota</taxon>
        <taxon>Betaproteobacteria</taxon>
        <taxon>Burkholderiales</taxon>
        <taxon>Burkholderiaceae</taxon>
        <taxon>Cupriavidus</taxon>
    </lineage>
</organism>
<dbReference type="EMBL" id="CAJPVI010000037">
    <property type="protein sequence ID" value="CAG2156451.1"/>
    <property type="molecule type" value="Genomic_DNA"/>
</dbReference>
<accession>A0ABN7QBT3</accession>
<evidence type="ECO:0000313" key="5">
    <source>
        <dbReference type="Proteomes" id="UP000672657"/>
    </source>
</evidence>
<keyword evidence="2 4" id="KW-0560">Oxidoreductase</keyword>
<feature type="domain" description="Aldehyde dehydrogenase" evidence="3">
    <location>
        <begin position="13"/>
        <end position="471"/>
    </location>
</feature>
<dbReference type="Gene3D" id="3.40.309.10">
    <property type="entry name" value="Aldehyde Dehydrogenase, Chain A, domain 2"/>
    <property type="match status" value="1"/>
</dbReference>
<sequence>METLNTFYIDGAWVAPSPGATTADIVNPATEQVIGTLAMGTADDVERAVAAARRAFPAWSQTSREARLALLSRIVELYQARMGDIAAAVTAEIGAPLWLSQQRQAPAGLVQLQATIAALKDLQFQTTRGTTQIVREAVGVVALVTPWNWPLNQIAAKVAPALAAGCTVVLKPSEISPLDARIFAEILHEAGVPAGVFNMLYGDGQLVGRALSSHPQVDMVSITGSTRAGVDVAVHAAPTVKRVTQELGGKSANLILDDADLKAAIPASVIACMMNSGQTCAAPTRLLVPRSRYDEAVAIAAATADKLAVGDPLHPDSKLGPISNRAQYARVQAMIATGIEEGARLAAGGLGRPAGLEQGFYARPTVFADVHGDMAIARQEVFGPVLAMIPYDTEAEAIDIANDSVYGLAGYVWSADAERARVVAGQLRVGLVQINGAPMDFSAPFGGYKASGNGREFGEYGLSEFLEYKSVVGCQD</sequence>
<dbReference type="PANTHER" id="PTHR42804:SF1">
    <property type="entry name" value="ALDEHYDE DEHYDROGENASE-RELATED"/>
    <property type="match status" value="1"/>
</dbReference>
<protein>
    <submittedName>
        <fullName evidence="4">3-succinoylsemialdehyde-pyridine dehydrogenase</fullName>
        <ecNumber evidence="4">1.2.1.83</ecNumber>
    </submittedName>
</protein>
<evidence type="ECO:0000259" key="3">
    <source>
        <dbReference type="Pfam" id="PF00171"/>
    </source>
</evidence>
<dbReference type="Proteomes" id="UP000672657">
    <property type="component" value="Unassembled WGS sequence"/>
</dbReference>
<dbReference type="InterPro" id="IPR015590">
    <property type="entry name" value="Aldehyde_DH_dom"/>
</dbReference>
<dbReference type="InterPro" id="IPR016162">
    <property type="entry name" value="Ald_DH_N"/>
</dbReference>
<comment type="similarity">
    <text evidence="1">Belongs to the aldehyde dehydrogenase family.</text>
</comment>
<keyword evidence="5" id="KW-1185">Reference proteome</keyword>
<evidence type="ECO:0000256" key="2">
    <source>
        <dbReference type="ARBA" id="ARBA00023002"/>
    </source>
</evidence>
<gene>
    <name evidence="4" type="primary">ald_7</name>
    <name evidence="4" type="ORF">LMG26411_05250</name>
</gene>
<dbReference type="RefSeq" id="WP_211956152.1">
    <property type="nucleotide sequence ID" value="NZ_CAJPVI010000037.1"/>
</dbReference>
<dbReference type="InterPro" id="IPR016161">
    <property type="entry name" value="Ald_DH/histidinol_DH"/>
</dbReference>
<dbReference type="PANTHER" id="PTHR42804">
    <property type="entry name" value="ALDEHYDE DEHYDROGENASE"/>
    <property type="match status" value="1"/>
</dbReference>